<reference evidence="4" key="2">
    <citation type="submission" date="2020-04" db="EMBL/GenBank/DDBJ databases">
        <authorList>
            <consortium name="NCBI Genome Project"/>
        </authorList>
    </citation>
    <scope>NUCLEOTIDE SEQUENCE</scope>
    <source>
        <strain evidence="4">CBS 304.34</strain>
    </source>
</reference>
<organism evidence="2">
    <name type="scientific">Mytilinidion resinicola</name>
    <dbReference type="NCBI Taxonomy" id="574789"/>
    <lineage>
        <taxon>Eukaryota</taxon>
        <taxon>Fungi</taxon>
        <taxon>Dikarya</taxon>
        <taxon>Ascomycota</taxon>
        <taxon>Pezizomycotina</taxon>
        <taxon>Dothideomycetes</taxon>
        <taxon>Pleosporomycetidae</taxon>
        <taxon>Mytilinidiales</taxon>
        <taxon>Mytilinidiaceae</taxon>
        <taxon>Mytilinidion</taxon>
    </lineage>
</organism>
<evidence type="ECO:0000313" key="4">
    <source>
        <dbReference type="RefSeq" id="XP_033568878.1"/>
    </source>
</evidence>
<evidence type="ECO:0000313" key="3">
    <source>
        <dbReference type="Proteomes" id="UP000504636"/>
    </source>
</evidence>
<accession>A0A6A6Y1M5</accession>
<dbReference type="AlphaFoldDB" id="A0A6A6Y1M5"/>
<feature type="compositionally biased region" description="Pro residues" evidence="1">
    <location>
        <begin position="101"/>
        <end position="117"/>
    </location>
</feature>
<feature type="region of interest" description="Disordered" evidence="1">
    <location>
        <begin position="15"/>
        <end position="119"/>
    </location>
</feature>
<gene>
    <name evidence="2 4" type="ORF">BDZ99DRAFT_469217</name>
</gene>
<dbReference type="Proteomes" id="UP000504636">
    <property type="component" value="Unplaced"/>
</dbReference>
<feature type="compositionally biased region" description="Low complexity" evidence="1">
    <location>
        <begin position="26"/>
        <end position="60"/>
    </location>
</feature>
<dbReference type="GeneID" id="54462335"/>
<dbReference type="RefSeq" id="XP_033568878.1">
    <property type="nucleotide sequence ID" value="XM_033721442.1"/>
</dbReference>
<name>A0A6A6Y1M5_9PEZI</name>
<sequence>MEMDEDDWKEYGELLKREDGGSCPLSIRSYSVSGSVSAPGSTSSITGVSTTLLTVTGSGSAPTIAEPLTTGNPQSTKLEPLSPLYTSSTFESSSALSPSSTPEPSPTSSPSSTPPAPAYSCAPYVEDETECTCTPTNCAIASSGCSAVIMTVGQNGCDA</sequence>
<proteinExistence type="predicted"/>
<reference evidence="2 4" key="1">
    <citation type="journal article" date="2020" name="Stud. Mycol.">
        <title>101 Dothideomycetes genomes: a test case for predicting lifestyles and emergence of pathogens.</title>
        <authorList>
            <person name="Haridas S."/>
            <person name="Albert R."/>
            <person name="Binder M."/>
            <person name="Bloem J."/>
            <person name="Labutti K."/>
            <person name="Salamov A."/>
            <person name="Andreopoulos B."/>
            <person name="Baker S."/>
            <person name="Barry K."/>
            <person name="Bills G."/>
            <person name="Bluhm B."/>
            <person name="Cannon C."/>
            <person name="Castanera R."/>
            <person name="Culley D."/>
            <person name="Daum C."/>
            <person name="Ezra D."/>
            <person name="Gonzalez J."/>
            <person name="Henrissat B."/>
            <person name="Kuo A."/>
            <person name="Liang C."/>
            <person name="Lipzen A."/>
            <person name="Lutzoni F."/>
            <person name="Magnuson J."/>
            <person name="Mondo S."/>
            <person name="Nolan M."/>
            <person name="Ohm R."/>
            <person name="Pangilinan J."/>
            <person name="Park H.-J."/>
            <person name="Ramirez L."/>
            <person name="Alfaro M."/>
            <person name="Sun H."/>
            <person name="Tritt A."/>
            <person name="Yoshinaga Y."/>
            <person name="Zwiers L.-H."/>
            <person name="Turgeon B."/>
            <person name="Goodwin S."/>
            <person name="Spatafora J."/>
            <person name="Crous P."/>
            <person name="Grigoriev I."/>
        </authorList>
    </citation>
    <scope>NUCLEOTIDE SEQUENCE</scope>
    <source>
        <strain evidence="2 4">CBS 304.34</strain>
    </source>
</reference>
<dbReference type="EMBL" id="MU003726">
    <property type="protein sequence ID" value="KAF2801914.1"/>
    <property type="molecule type" value="Genomic_DNA"/>
</dbReference>
<feature type="compositionally biased region" description="Low complexity" evidence="1">
    <location>
        <begin position="82"/>
        <end position="100"/>
    </location>
</feature>
<evidence type="ECO:0000313" key="2">
    <source>
        <dbReference type="EMBL" id="KAF2801914.1"/>
    </source>
</evidence>
<keyword evidence="3" id="KW-1185">Reference proteome</keyword>
<protein>
    <submittedName>
        <fullName evidence="2 4">Uncharacterized protein</fullName>
    </submittedName>
</protein>
<evidence type="ECO:0000256" key="1">
    <source>
        <dbReference type="SAM" id="MobiDB-lite"/>
    </source>
</evidence>
<reference evidence="4" key="3">
    <citation type="submission" date="2025-04" db="UniProtKB">
        <authorList>
            <consortium name="RefSeq"/>
        </authorList>
    </citation>
    <scope>IDENTIFICATION</scope>
    <source>
        <strain evidence="4">CBS 304.34</strain>
    </source>
</reference>